<name>D7FTX8_ECTSI</name>
<evidence type="ECO:0000259" key="2">
    <source>
        <dbReference type="Pfam" id="PF11977"/>
    </source>
</evidence>
<dbReference type="Pfam" id="PF11977">
    <property type="entry name" value="RNase_Zc3h12a"/>
    <property type="match status" value="1"/>
</dbReference>
<protein>
    <recommendedName>
        <fullName evidence="2">RNase NYN domain-containing protein</fullName>
    </recommendedName>
</protein>
<feature type="domain" description="RNase NYN" evidence="2">
    <location>
        <begin position="674"/>
        <end position="782"/>
    </location>
</feature>
<dbReference type="Proteomes" id="UP000002630">
    <property type="component" value="Unassembled WGS sequence"/>
</dbReference>
<gene>
    <name evidence="3" type="ORF">Esi_0261_0018</name>
</gene>
<sequence length="786" mass="82357">MDWTPAAVGSSSSSAANYGESTGMVRASPDEMMVSASTGRNVAPPRDPADFPHEHSATAAGTPLGGQSGQRGREGVVAHQGVGSGAAVAVPSRNHRPEGGRDREKTLPAWMAAGPAALPDGRQQQVTPVANAPTQTPRPTGLYSSRPQQGAPSKQKAGPSDGDRNSRANINNRNRNNYDEEPHRSVGAGATPDMSTLYAMARESRNHTPAPRTPTTAAPRPSANPRSAGRGRGRERTLPAWMTAAEATPPGGLQQQSAPGTTSGGRVPEPTGSFSSCPQQTTQTTAHGRYSVKNTSSEDNQTAKAAATGTFHVGVGHHGNPQRQRRAPGGQGISHGIFETLREQYPGSAGVSMAGASGARPTTHHQSLSSTVAGHGRGLKVRRWVRGGTRDDGTPGGLRPYEEGPFDSVPRASRPTGSYSSRPGHRTQGALPNSCGSSRYKAGTNRKGRRAAGIGTRRPERSASTNPEIGSWHTNAERIDGQSPVPAGTVDLNGAPERGLLVADPSSQHQELATTAGEERGGGQSRPKRGREEEPGMASTGSVSRARGGESGRQPAGLGGLLDVIRRTASMNLQPPAKKNKVALSKSSPPKFSASVPRTALSLQNLVATRARFQIVHHHDAPKQQQQLVAHRSKLPTLNTAGEARRTSKSKGSSRAPLAGAALSSRPSRSTTPKKVVIDGNDVALCHRGADGQWSAQGPLLAIQFFEQRGVPCVAFLPRERMAGVSPRDGCNTAFQEARAKGAISEIPRGEKGDLFILKYAIESKVHVVTNKRLSTHAASNETLGG</sequence>
<evidence type="ECO:0000313" key="4">
    <source>
        <dbReference type="Proteomes" id="UP000002630"/>
    </source>
</evidence>
<organism evidence="3 4">
    <name type="scientific">Ectocarpus siliculosus</name>
    <name type="common">Brown alga</name>
    <name type="synonym">Conferva siliculosa</name>
    <dbReference type="NCBI Taxonomy" id="2880"/>
    <lineage>
        <taxon>Eukaryota</taxon>
        <taxon>Sar</taxon>
        <taxon>Stramenopiles</taxon>
        <taxon>Ochrophyta</taxon>
        <taxon>PX clade</taxon>
        <taxon>Phaeophyceae</taxon>
        <taxon>Ectocarpales</taxon>
        <taxon>Ectocarpaceae</taxon>
        <taxon>Ectocarpus</taxon>
    </lineage>
</organism>
<feature type="region of interest" description="Disordered" evidence="1">
    <location>
        <begin position="1"/>
        <end position="558"/>
    </location>
</feature>
<dbReference type="AlphaFoldDB" id="D7FTX8"/>
<feature type="region of interest" description="Disordered" evidence="1">
    <location>
        <begin position="572"/>
        <end position="595"/>
    </location>
</feature>
<feature type="compositionally biased region" description="Basic and acidic residues" evidence="1">
    <location>
        <begin position="47"/>
        <end position="56"/>
    </location>
</feature>
<feature type="compositionally biased region" description="Polar residues" evidence="1">
    <location>
        <begin position="272"/>
        <end position="303"/>
    </location>
</feature>
<feature type="region of interest" description="Disordered" evidence="1">
    <location>
        <begin position="633"/>
        <end position="675"/>
    </location>
</feature>
<accession>D7FTX8</accession>
<evidence type="ECO:0000313" key="3">
    <source>
        <dbReference type="EMBL" id="CBJ31505.1"/>
    </source>
</evidence>
<dbReference type="Gene3D" id="3.40.50.11980">
    <property type="match status" value="1"/>
</dbReference>
<reference evidence="3 4" key="1">
    <citation type="journal article" date="2010" name="Nature">
        <title>The Ectocarpus genome and the independent evolution of multicellularity in brown algae.</title>
        <authorList>
            <person name="Cock J.M."/>
            <person name="Sterck L."/>
            <person name="Rouze P."/>
            <person name="Scornet D."/>
            <person name="Allen A.E."/>
            <person name="Amoutzias G."/>
            <person name="Anthouard V."/>
            <person name="Artiguenave F."/>
            <person name="Aury J.M."/>
            <person name="Badger J.H."/>
            <person name="Beszteri B."/>
            <person name="Billiau K."/>
            <person name="Bonnet E."/>
            <person name="Bothwell J.H."/>
            <person name="Bowler C."/>
            <person name="Boyen C."/>
            <person name="Brownlee C."/>
            <person name="Carrano C.J."/>
            <person name="Charrier B."/>
            <person name="Cho G.Y."/>
            <person name="Coelho S.M."/>
            <person name="Collen J."/>
            <person name="Corre E."/>
            <person name="Da Silva C."/>
            <person name="Delage L."/>
            <person name="Delaroque N."/>
            <person name="Dittami S.M."/>
            <person name="Doulbeau S."/>
            <person name="Elias M."/>
            <person name="Farnham G."/>
            <person name="Gachon C.M."/>
            <person name="Gschloessl B."/>
            <person name="Heesch S."/>
            <person name="Jabbari K."/>
            <person name="Jubin C."/>
            <person name="Kawai H."/>
            <person name="Kimura K."/>
            <person name="Kloareg B."/>
            <person name="Kupper F.C."/>
            <person name="Lang D."/>
            <person name="Le Bail A."/>
            <person name="Leblanc C."/>
            <person name="Lerouge P."/>
            <person name="Lohr M."/>
            <person name="Lopez P.J."/>
            <person name="Martens C."/>
            <person name="Maumus F."/>
            <person name="Michel G."/>
            <person name="Miranda-Saavedra D."/>
            <person name="Morales J."/>
            <person name="Moreau H."/>
            <person name="Motomura T."/>
            <person name="Nagasato C."/>
            <person name="Napoli C.A."/>
            <person name="Nelson D.R."/>
            <person name="Nyvall-Collen P."/>
            <person name="Peters A.F."/>
            <person name="Pommier C."/>
            <person name="Potin P."/>
            <person name="Poulain J."/>
            <person name="Quesneville H."/>
            <person name="Read B."/>
            <person name="Rensing S.A."/>
            <person name="Ritter A."/>
            <person name="Rousvoal S."/>
            <person name="Samanta M."/>
            <person name="Samson G."/>
            <person name="Schroeder D.C."/>
            <person name="Segurens B."/>
            <person name="Strittmatter M."/>
            <person name="Tonon T."/>
            <person name="Tregear J.W."/>
            <person name="Valentin K."/>
            <person name="von Dassow P."/>
            <person name="Yamagishi T."/>
            <person name="Van de Peer Y."/>
            <person name="Wincker P."/>
        </authorList>
    </citation>
    <scope>NUCLEOTIDE SEQUENCE [LARGE SCALE GENOMIC DNA]</scope>
    <source>
        <strain evidence="4">Ec32 / CCAP1310/4</strain>
    </source>
</reference>
<feature type="compositionally biased region" description="Basic and acidic residues" evidence="1">
    <location>
        <begin position="95"/>
        <end position="106"/>
    </location>
</feature>
<keyword evidence="4" id="KW-1185">Reference proteome</keyword>
<feature type="compositionally biased region" description="Low complexity" evidence="1">
    <location>
        <begin position="207"/>
        <end position="228"/>
    </location>
</feature>
<dbReference type="EMBL" id="FN649760">
    <property type="protein sequence ID" value="CBJ31505.1"/>
    <property type="molecule type" value="Genomic_DNA"/>
</dbReference>
<feature type="compositionally biased region" description="Low complexity" evidence="1">
    <location>
        <begin position="347"/>
        <end position="359"/>
    </location>
</feature>
<dbReference type="InParanoid" id="D7FTX8"/>
<dbReference type="OrthoDB" id="10326246at2759"/>
<evidence type="ECO:0000256" key="1">
    <source>
        <dbReference type="SAM" id="MobiDB-lite"/>
    </source>
</evidence>
<feature type="compositionally biased region" description="Polar residues" evidence="1">
    <location>
        <begin position="462"/>
        <end position="474"/>
    </location>
</feature>
<dbReference type="InterPro" id="IPR021869">
    <property type="entry name" value="RNase_Zc3h12_NYN"/>
</dbReference>
<feature type="compositionally biased region" description="Low complexity" evidence="1">
    <location>
        <begin position="1"/>
        <end position="16"/>
    </location>
</feature>
<feature type="compositionally biased region" description="Polar residues" evidence="1">
    <location>
        <begin position="122"/>
        <end position="152"/>
    </location>
</feature>
<proteinExistence type="predicted"/>